<dbReference type="PROSITE" id="PS51192">
    <property type="entry name" value="HELICASE_ATP_BIND_1"/>
    <property type="match status" value="1"/>
</dbReference>
<dbReference type="GO" id="GO:0005524">
    <property type="term" value="F:ATP binding"/>
    <property type="evidence" value="ECO:0007669"/>
    <property type="project" value="UniProtKB-KW"/>
</dbReference>
<dbReference type="Pfam" id="PF00271">
    <property type="entry name" value="Helicase_C"/>
    <property type="match status" value="1"/>
</dbReference>
<sequence>MSPALDFKRVNSNEELNPRNELSLSASFGANKRPSSNFLPSTDTASQSPKRLKSDYNDNKENTPNPSPKRLTHISDCFGDHGGEQTYPTRRHLERNPFARLHQDTTENTPFKRDGLIRHDDLSEKTHETLNKMFHHNQELHASVTDSILKFRDASAEDVDVVVLENIRAILTDRMNAIKALLGTRSRKLEESRTIINSEQTPSSYANSHSLPVSMKQDMNQSLGDVYSDSETQDYTMEWVNASSAKDRNRDCQPPADDHSLIPGITPISCAEVSTSPHYEEVMTQLQKVFKLSSFRENQLEAIIRTLEGRDVLILMPTGGGKSLCYQLPALCDGGKTHGVTVVISPLLALMNDQVAALQQKGIDVVLWSSETTNTHAKEHLYSSRKPRLLYITPEKLKGSGVTRSVLRHLHNTKSLARFVVDEAHVISTWGQDFRDAYQDLISLRKDFPGVPIMALTATANHVTIDDIKKRLQLRDCVFFRSSFNRKNLNYIITNKRPSTIVADIIKFVKEKHPNKTGIVYCLGRDACERVAAKLRQGGLVARHYHARMSKEEKDSALNDWKLGRCNVIVATIAFGMGIDKADVRFVIHYDLPKSLDGYYQETGRAGRDGKAADCLLYYSFSDFHTIRKMIEHSQDGQRAPQDVIDRQMGEVRKVVAYCTNLSDCRRVQLLQHFDEKFDRVYCNPKCDNCSYTGPVESRVMTSTALKAVQLIRELREAGENVTLELCKCILLGSQANTVLSRGLNQHQFYGSAKEFPRELIEQTLQRLVSLDILSHFTVEHLSGYHASYIQIGPKVDDLLEKRKPLIVDWRPKIAKSRSRTKKPAMKKADSSNFGDEEIETFTDDPGDASPHDIEDDRTQYGSWSLKLVHQVDPQVLYSELYKLRNTVRQLIKA</sequence>
<feature type="compositionally biased region" description="Basic and acidic residues" evidence="12">
    <location>
        <begin position="52"/>
        <end position="61"/>
    </location>
</feature>
<comment type="subcellular location">
    <subcellularLocation>
        <location evidence="1 11">Nucleus</location>
    </subcellularLocation>
</comment>
<comment type="similarity">
    <text evidence="2 11">Belongs to the helicase family. RecQ subfamily.</text>
</comment>
<dbReference type="Proteomes" id="UP000242287">
    <property type="component" value="Unassembled WGS sequence"/>
</dbReference>
<dbReference type="GO" id="GO:0043138">
    <property type="term" value="F:3'-5' DNA helicase activity"/>
    <property type="evidence" value="ECO:0007669"/>
    <property type="project" value="UniProtKB-EC"/>
</dbReference>
<dbReference type="SUPFAM" id="SSF46785">
    <property type="entry name" value="Winged helix' DNA-binding domain"/>
    <property type="match status" value="1"/>
</dbReference>
<evidence type="ECO:0000256" key="3">
    <source>
        <dbReference type="ARBA" id="ARBA00022741"/>
    </source>
</evidence>
<dbReference type="InterPro" id="IPR011545">
    <property type="entry name" value="DEAD/DEAH_box_helicase_dom"/>
</dbReference>
<keyword evidence="9 11" id="KW-0539">Nucleus</keyword>
<dbReference type="GO" id="GO:0005737">
    <property type="term" value="C:cytoplasm"/>
    <property type="evidence" value="ECO:0007669"/>
    <property type="project" value="TreeGrafter"/>
</dbReference>
<accession>A0A2A9NHC0</accession>
<protein>
    <recommendedName>
        <fullName evidence="11">ATP-dependent DNA helicase</fullName>
        <ecNumber evidence="11">5.6.2.4</ecNumber>
    </recommendedName>
</protein>
<dbReference type="FunFam" id="3.40.50.300:FF:000340">
    <property type="entry name" value="Bloom syndrome, RecQ helicase"/>
    <property type="match status" value="1"/>
</dbReference>
<dbReference type="OrthoDB" id="10261556at2759"/>
<feature type="compositionally biased region" description="Polar residues" evidence="12">
    <location>
        <begin position="20"/>
        <end position="49"/>
    </location>
</feature>
<evidence type="ECO:0000256" key="12">
    <source>
        <dbReference type="SAM" id="MobiDB-lite"/>
    </source>
</evidence>
<dbReference type="CDD" id="cd17920">
    <property type="entry name" value="DEXHc_RecQ"/>
    <property type="match status" value="1"/>
</dbReference>
<dbReference type="InterPro" id="IPR036388">
    <property type="entry name" value="WH-like_DNA-bd_sf"/>
</dbReference>
<dbReference type="InterPro" id="IPR036390">
    <property type="entry name" value="WH_DNA-bd_sf"/>
</dbReference>
<dbReference type="Pfam" id="PF00270">
    <property type="entry name" value="DEAD"/>
    <property type="match status" value="1"/>
</dbReference>
<keyword evidence="5 11" id="KW-0347">Helicase</keyword>
<organism evidence="15 16">
    <name type="scientific">Amanita thiersii Skay4041</name>
    <dbReference type="NCBI Taxonomy" id="703135"/>
    <lineage>
        <taxon>Eukaryota</taxon>
        <taxon>Fungi</taxon>
        <taxon>Dikarya</taxon>
        <taxon>Basidiomycota</taxon>
        <taxon>Agaricomycotina</taxon>
        <taxon>Agaricomycetes</taxon>
        <taxon>Agaricomycetidae</taxon>
        <taxon>Agaricales</taxon>
        <taxon>Pluteineae</taxon>
        <taxon>Amanitaceae</taxon>
        <taxon>Amanita</taxon>
    </lineage>
</organism>
<dbReference type="Gene3D" id="1.10.10.10">
    <property type="entry name" value="Winged helix-like DNA-binding domain superfamily/Winged helix DNA-binding domain"/>
    <property type="match status" value="1"/>
</dbReference>
<evidence type="ECO:0000259" key="14">
    <source>
        <dbReference type="PROSITE" id="PS51194"/>
    </source>
</evidence>
<dbReference type="NCBIfam" id="TIGR00614">
    <property type="entry name" value="recQ_fam"/>
    <property type="match status" value="1"/>
</dbReference>
<keyword evidence="6 11" id="KW-0067">ATP-binding</keyword>
<evidence type="ECO:0000256" key="1">
    <source>
        <dbReference type="ARBA" id="ARBA00004123"/>
    </source>
</evidence>
<dbReference type="EC" id="5.6.2.4" evidence="11"/>
<dbReference type="Pfam" id="PF16124">
    <property type="entry name" value="RecQ_Zn_bind"/>
    <property type="match status" value="1"/>
</dbReference>
<dbReference type="PANTHER" id="PTHR13710">
    <property type="entry name" value="DNA HELICASE RECQ FAMILY MEMBER"/>
    <property type="match status" value="1"/>
</dbReference>
<keyword evidence="8" id="KW-0413">Isomerase</keyword>
<dbReference type="STRING" id="703135.A0A2A9NHC0"/>
<keyword evidence="16" id="KW-1185">Reference proteome</keyword>
<feature type="region of interest" description="Disordered" evidence="12">
    <location>
        <begin position="1"/>
        <end position="88"/>
    </location>
</feature>
<feature type="domain" description="Helicase ATP-binding" evidence="13">
    <location>
        <begin position="303"/>
        <end position="478"/>
    </location>
</feature>
<evidence type="ECO:0000256" key="10">
    <source>
        <dbReference type="ARBA" id="ARBA00034617"/>
    </source>
</evidence>
<evidence type="ECO:0000256" key="7">
    <source>
        <dbReference type="ARBA" id="ARBA00023125"/>
    </source>
</evidence>
<feature type="domain" description="Helicase C-terminal" evidence="14">
    <location>
        <begin position="501"/>
        <end position="653"/>
    </location>
</feature>
<dbReference type="PROSITE" id="PS51194">
    <property type="entry name" value="HELICASE_CTER"/>
    <property type="match status" value="1"/>
</dbReference>
<dbReference type="AlphaFoldDB" id="A0A2A9NHC0"/>
<dbReference type="SMART" id="SM00487">
    <property type="entry name" value="DEXDc"/>
    <property type="match status" value="1"/>
</dbReference>
<comment type="catalytic activity">
    <reaction evidence="11">
        <text>ATP + H2O = ADP + phosphate + H(+)</text>
        <dbReference type="Rhea" id="RHEA:13065"/>
        <dbReference type="ChEBI" id="CHEBI:15377"/>
        <dbReference type="ChEBI" id="CHEBI:15378"/>
        <dbReference type="ChEBI" id="CHEBI:30616"/>
        <dbReference type="ChEBI" id="CHEBI:43474"/>
        <dbReference type="ChEBI" id="CHEBI:456216"/>
    </reaction>
</comment>
<keyword evidence="3 11" id="KW-0547">Nucleotide-binding</keyword>
<reference evidence="15 16" key="1">
    <citation type="submission" date="2014-02" db="EMBL/GenBank/DDBJ databases">
        <title>Transposable element dynamics among asymbiotic and ectomycorrhizal Amanita fungi.</title>
        <authorList>
            <consortium name="DOE Joint Genome Institute"/>
            <person name="Hess J."/>
            <person name="Skrede I."/>
            <person name="Wolfe B."/>
            <person name="LaButti K."/>
            <person name="Ohm R.A."/>
            <person name="Grigoriev I.V."/>
            <person name="Pringle A."/>
        </authorList>
    </citation>
    <scope>NUCLEOTIDE SEQUENCE [LARGE SCALE GENOMIC DNA]</scope>
    <source>
        <strain evidence="15 16">SKay4041</strain>
    </source>
</reference>
<dbReference type="GO" id="GO:0003677">
    <property type="term" value="F:DNA binding"/>
    <property type="evidence" value="ECO:0007669"/>
    <property type="project" value="UniProtKB-KW"/>
</dbReference>
<evidence type="ECO:0000313" key="16">
    <source>
        <dbReference type="Proteomes" id="UP000242287"/>
    </source>
</evidence>
<dbReference type="CDD" id="cd18794">
    <property type="entry name" value="SF2_C_RecQ"/>
    <property type="match status" value="1"/>
</dbReference>
<keyword evidence="4 11" id="KW-0378">Hydrolase</keyword>
<evidence type="ECO:0000256" key="8">
    <source>
        <dbReference type="ARBA" id="ARBA00023235"/>
    </source>
</evidence>
<proteinExistence type="inferred from homology"/>
<dbReference type="Pfam" id="PF09382">
    <property type="entry name" value="RQC"/>
    <property type="match status" value="1"/>
</dbReference>
<dbReference type="InterPro" id="IPR004589">
    <property type="entry name" value="DNA_helicase_ATP-dep_RecQ"/>
</dbReference>
<evidence type="ECO:0000256" key="6">
    <source>
        <dbReference type="ARBA" id="ARBA00022840"/>
    </source>
</evidence>
<dbReference type="GO" id="GO:0009378">
    <property type="term" value="F:four-way junction helicase activity"/>
    <property type="evidence" value="ECO:0007669"/>
    <property type="project" value="TreeGrafter"/>
</dbReference>
<dbReference type="InterPro" id="IPR027417">
    <property type="entry name" value="P-loop_NTPase"/>
</dbReference>
<evidence type="ECO:0000256" key="9">
    <source>
        <dbReference type="ARBA" id="ARBA00023242"/>
    </source>
</evidence>
<dbReference type="PANTHER" id="PTHR13710:SF153">
    <property type="entry name" value="RECQ-LIKE DNA HELICASE BLM"/>
    <property type="match status" value="1"/>
</dbReference>
<dbReference type="InterPro" id="IPR001650">
    <property type="entry name" value="Helicase_C-like"/>
</dbReference>
<dbReference type="FunFam" id="3.40.50.300:FF:001389">
    <property type="entry name" value="ATP-dependent DNA helicase RecQ"/>
    <property type="match status" value="1"/>
</dbReference>
<dbReference type="GO" id="GO:0000724">
    <property type="term" value="P:double-strand break repair via homologous recombination"/>
    <property type="evidence" value="ECO:0007669"/>
    <property type="project" value="TreeGrafter"/>
</dbReference>
<dbReference type="EMBL" id="KZ302098">
    <property type="protein sequence ID" value="PFH47671.1"/>
    <property type="molecule type" value="Genomic_DNA"/>
</dbReference>
<dbReference type="SUPFAM" id="SSF52540">
    <property type="entry name" value="P-loop containing nucleoside triphosphate hydrolases"/>
    <property type="match status" value="1"/>
</dbReference>
<dbReference type="InterPro" id="IPR014001">
    <property type="entry name" value="Helicase_ATP-bd"/>
</dbReference>
<name>A0A2A9NHC0_9AGAR</name>
<feature type="region of interest" description="Disordered" evidence="12">
    <location>
        <begin position="818"/>
        <end position="856"/>
    </location>
</feature>
<dbReference type="GO" id="GO:0006260">
    <property type="term" value="P:DNA replication"/>
    <property type="evidence" value="ECO:0007669"/>
    <property type="project" value="InterPro"/>
</dbReference>
<comment type="catalytic activity">
    <reaction evidence="10 11">
        <text>Couples ATP hydrolysis with the unwinding of duplex DNA by translocating in the 3'-5' direction.</text>
        <dbReference type="EC" id="5.6.2.4"/>
    </reaction>
</comment>
<dbReference type="GO" id="GO:0005634">
    <property type="term" value="C:nucleus"/>
    <property type="evidence" value="ECO:0007669"/>
    <property type="project" value="UniProtKB-SubCell"/>
</dbReference>
<evidence type="ECO:0000256" key="4">
    <source>
        <dbReference type="ARBA" id="ARBA00022801"/>
    </source>
</evidence>
<dbReference type="InterPro" id="IPR018982">
    <property type="entry name" value="RQC_domain"/>
</dbReference>
<evidence type="ECO:0000256" key="11">
    <source>
        <dbReference type="RuleBase" id="RU364117"/>
    </source>
</evidence>
<dbReference type="GO" id="GO:0005694">
    <property type="term" value="C:chromosome"/>
    <property type="evidence" value="ECO:0007669"/>
    <property type="project" value="TreeGrafter"/>
</dbReference>
<evidence type="ECO:0000256" key="2">
    <source>
        <dbReference type="ARBA" id="ARBA00005446"/>
    </source>
</evidence>
<dbReference type="GO" id="GO:0016887">
    <property type="term" value="F:ATP hydrolysis activity"/>
    <property type="evidence" value="ECO:0007669"/>
    <property type="project" value="RHEA"/>
</dbReference>
<feature type="compositionally biased region" description="Acidic residues" evidence="12">
    <location>
        <begin position="835"/>
        <end position="847"/>
    </location>
</feature>
<gene>
    <name evidence="15" type="ORF">AMATHDRAFT_67212</name>
</gene>
<evidence type="ECO:0000259" key="13">
    <source>
        <dbReference type="PROSITE" id="PS51192"/>
    </source>
</evidence>
<evidence type="ECO:0000256" key="5">
    <source>
        <dbReference type="ARBA" id="ARBA00022806"/>
    </source>
</evidence>
<dbReference type="Gene3D" id="3.40.50.300">
    <property type="entry name" value="P-loop containing nucleotide triphosphate hydrolases"/>
    <property type="match status" value="2"/>
</dbReference>
<evidence type="ECO:0000313" key="15">
    <source>
        <dbReference type="EMBL" id="PFH47671.1"/>
    </source>
</evidence>
<dbReference type="InterPro" id="IPR032284">
    <property type="entry name" value="RecQ_Zn-bd"/>
</dbReference>
<feature type="compositionally biased region" description="Basic and acidic residues" evidence="12">
    <location>
        <begin position="1"/>
        <end position="18"/>
    </location>
</feature>
<keyword evidence="7" id="KW-0238">DNA-binding</keyword>
<dbReference type="SMART" id="SM00490">
    <property type="entry name" value="HELICc"/>
    <property type="match status" value="1"/>
</dbReference>